<feature type="chain" id="PRO_5031272878" evidence="1">
    <location>
        <begin position="31"/>
        <end position="88"/>
    </location>
</feature>
<protein>
    <submittedName>
        <fullName evidence="2">Uncharacterized protein</fullName>
    </submittedName>
</protein>
<comment type="caution">
    <text evidence="2">The sequence shown here is derived from an EMBL/GenBank/DDBJ whole genome shotgun (WGS) entry which is preliminary data.</text>
</comment>
<dbReference type="EMBL" id="JACHJQ010000017">
    <property type="protein sequence ID" value="MBB4912824.1"/>
    <property type="molecule type" value="Genomic_DNA"/>
</dbReference>
<proteinExistence type="predicted"/>
<accession>A0A7W7VK01</accession>
<sequence>MRIRRIVTGAALVAGLSVASVVAGSTPAAADQLDCSFYLFFQGYGGKIVDIGCNFGAQGNQVICEGSLRIAGVPDDIGREGCRRAALP</sequence>
<keyword evidence="3" id="KW-1185">Reference proteome</keyword>
<dbReference type="AlphaFoldDB" id="A0A7W7VK01"/>
<dbReference type="Proteomes" id="UP000520767">
    <property type="component" value="Unassembled WGS sequence"/>
</dbReference>
<keyword evidence="1" id="KW-0732">Signal</keyword>
<evidence type="ECO:0000256" key="1">
    <source>
        <dbReference type="SAM" id="SignalP"/>
    </source>
</evidence>
<feature type="signal peptide" evidence="1">
    <location>
        <begin position="1"/>
        <end position="30"/>
    </location>
</feature>
<evidence type="ECO:0000313" key="2">
    <source>
        <dbReference type="EMBL" id="MBB4912824.1"/>
    </source>
</evidence>
<organism evidence="2 3">
    <name type="scientific">Actinophytocola algeriensis</name>
    <dbReference type="NCBI Taxonomy" id="1768010"/>
    <lineage>
        <taxon>Bacteria</taxon>
        <taxon>Bacillati</taxon>
        <taxon>Actinomycetota</taxon>
        <taxon>Actinomycetes</taxon>
        <taxon>Pseudonocardiales</taxon>
        <taxon>Pseudonocardiaceae</taxon>
    </lineage>
</organism>
<name>A0A7W7VK01_9PSEU</name>
<dbReference type="RefSeq" id="WP_184816772.1">
    <property type="nucleotide sequence ID" value="NZ_JACHJQ010000017.1"/>
</dbReference>
<evidence type="ECO:0000313" key="3">
    <source>
        <dbReference type="Proteomes" id="UP000520767"/>
    </source>
</evidence>
<gene>
    <name evidence="2" type="ORF">FHR82_009098</name>
</gene>
<reference evidence="2 3" key="1">
    <citation type="submission" date="2020-08" db="EMBL/GenBank/DDBJ databases">
        <title>Genomic Encyclopedia of Type Strains, Phase III (KMG-III): the genomes of soil and plant-associated and newly described type strains.</title>
        <authorList>
            <person name="Whitman W."/>
        </authorList>
    </citation>
    <scope>NUCLEOTIDE SEQUENCE [LARGE SCALE GENOMIC DNA]</scope>
    <source>
        <strain evidence="2 3">CECT 8960</strain>
    </source>
</reference>